<protein>
    <recommendedName>
        <fullName evidence="7">Autotransporter domain-containing protein</fullName>
    </recommendedName>
</protein>
<evidence type="ECO:0000256" key="1">
    <source>
        <dbReference type="SAM" id="MobiDB-lite"/>
    </source>
</evidence>
<dbReference type="InterPro" id="IPR036709">
    <property type="entry name" value="Autotransporte_beta_dom_sf"/>
</dbReference>
<dbReference type="PANTHER" id="PTHR37494">
    <property type="entry name" value="HEMAGGLUTININ"/>
    <property type="match status" value="1"/>
</dbReference>
<feature type="domain" description="Autotransporter" evidence="4">
    <location>
        <begin position="1798"/>
        <end position="2076"/>
    </location>
</feature>
<dbReference type="SMART" id="SM00869">
    <property type="entry name" value="Autotransporter"/>
    <property type="match status" value="1"/>
</dbReference>
<dbReference type="PANTHER" id="PTHR37494:SF1">
    <property type="entry name" value="STAPHYLOCOCCUS AUREUS SURFACE PROTEIN A"/>
    <property type="match status" value="1"/>
</dbReference>
<feature type="chain" id="PRO_5015433856" description="Autotransporter domain-containing protein" evidence="2">
    <location>
        <begin position="35"/>
        <end position="2076"/>
    </location>
</feature>
<dbReference type="SUPFAM" id="SSF81296">
    <property type="entry name" value="E set domains"/>
    <property type="match status" value="1"/>
</dbReference>
<dbReference type="GO" id="GO:0005509">
    <property type="term" value="F:calcium ion binding"/>
    <property type="evidence" value="ECO:0007669"/>
    <property type="project" value="InterPro"/>
</dbReference>
<dbReference type="SUPFAM" id="SSF49313">
    <property type="entry name" value="Cadherin-like"/>
    <property type="match status" value="12"/>
</dbReference>
<proteinExistence type="predicted"/>
<name>A0A2T9KCQ5_9CAUL</name>
<dbReference type="InterPro" id="IPR001298">
    <property type="entry name" value="Filamin/ABP280_rpt"/>
</dbReference>
<accession>A0A2T9KCQ5</accession>
<dbReference type="PROSITE" id="PS51208">
    <property type="entry name" value="AUTOTRANSPORTER"/>
    <property type="match status" value="1"/>
</dbReference>
<sequence>MSVNKAKPNVVLQTVAALLLFVVSLLAVAQPSLAADLTFDRAYQGSLSGQTYTTTTLLNADAGSIRFADGGTQRSFQNTSGTLYYKVGGVQFSEVGVLNSRYPNGNTLMNAVAFSGAGGDRLLVLGGSYTTSGSYSGSSNAIVAKLNEYVDATAPDPAQTTLLVNGASSASAAVGGTATIVVTTKLTSGAALTGATVTLSGSPSNASSISPSSATSDGTGKATFTVTGLQSGTVTYSATASANGTTTTSAGTVSVTYTGVRSAAQSTASVPNGTAGAATTIVITVRDSGGAVVTGAASGLAATIGGTNAGATVSAITDNGNGTYSFTYTPASAGVDSVAITLDSTAISGSPYSSTVSAPAIAITTTTLPTPVISVAYSQTVATSGGTAPVAFSVSAGSLPTGLSLAASTGVISGTATTAGAYSFTITATDNNSVTATRTYTGTIGAALAITTATLPTPVVGVAYSQTVATSGGTTPVTFSVSAGALPAGLSLAASTGVISGTATTPGTYSFTITATDNNSVTDAKTYTGTIGSGLAITTATLPTPVIGVAYSQTVATSGGTAPVTFSVSAGSLPAGLSLAASTGVISGTATTPGAYSFTITATDNNSVTDAKTYTGTIGSGLAITTATLPTPVIGVTYSQTVATSGGTAPVTFSVSAGSLPAGLSLAASTGVISGTATTPGAYSFTITATDNNSITDAKTYTGTIGSGLAITTATLPTPVINVAYSQTVATSGGTAPVTFSVSAGALPAGLSLATSTGVISGTATTPGAYSFTITATDNNSVTDAKTYTGTIGAGLAITTATLPTPVVGVAFSQTVATSGGTAPVNFTVSAGSLPAGLSLAASTGVISGTATTPGAYSFTITATDTNSVTDAKTYTGTIGAGLAITTTTLPTPVVGVAYSQTIATSGGAAPVTFAVSAGTLPAGLSLAVSTGVISGTATAPGAYSFTITATDNNSVTDAKTYTGTIGAGLAITNASLPTPVIGVSYSQTVATSGGTAPVTFAVSGGSLPAGLSLVASTGVISGTATTPGAYSFTITATDNNSVTATRTYTGTIGASLSITTTSLPTPVVGVAYSQTVTTSGGTAPVTFAASLGSLPAGLSLNTSTGVISGTATTPGAYGFTITATDNNGITDAQAYSGSIGASLSITTTSLPAPLVSVAYGQAIGTSGGTAPVTFAVAAGSLPGGLTLNTSTGVISGTATTPGAYSFTITATDGNSITASQTYSGAIGARLAITNSALATPVIGAAYSQTVGTSGGTAPVTFSVSAGALPAGLSLDAATGAISGAATTSGPYSFTITATDSNSVTDAKAYSGTINERVSISGGLTAPLVGEAVSAAVSASGGTGPYAFAVSGGALPAGLSLSPTGQISGTPTTAGPFSVTIEVTDANGQKASITLSGTVGQALVADDQSVEVAYNGSVSITLASLGADDTIAMQSGVSSGKLTVSGAVATYEPTQGYIGPDGFSFSVKRGGGSSRVATVKIKVLPPPPPTAESPSDQTLDTTAEDDAAVVVDQVSFDLASLVKGIVTDVRIETLPKHGNVEMVRAAAAPAAATTGARMAKAAAAAPAPAFTAVYTADKGYVGRDSFTFVAIGPGGVSAPALVNIEVVKSKPSAPVLKVSALGGRKVVIDLTAAALDGPFTGAALLTKPADSVGTARLVESGTAGDRRYSLEFTSKGATTGEVRFTYTLTNSSGVSDPLTVILTIEARPDPTLDTGVRAISDAQTEAARRFASTQMDNFSRRLERLHGDQRAGGLGVTLGSGVAGSGACAPTARTPEEQRLCRDSGMAGGSTAGSQGPRGLGEVEVWSGGAITVGRRDPDSGRAKLSVQTSGVSGGADVRVSPALTVGLGGGYASDVSKLGQGLGRVEAKGWTAASYASFHPSSGAFIDAVAGIGDLTFDTHRTISTTGEIALGQRDATLRFGALTAGYDGQTGRALWSVYLRAKSIDGKLKAYAENGSEIYSLAFDQRDLRSRIGVVGGRLGLSYKIGDVVLTPRVRLEYAQEFAGIDPQRIRYADWLDGAVYELGGVGWKGERVNLELGAGAELGSGWTLDLDVGGEKAGGLTSTTGRIGAAKRF</sequence>
<dbReference type="Pfam" id="PF17963">
    <property type="entry name" value="Big_9"/>
    <property type="match status" value="1"/>
</dbReference>
<feature type="compositionally biased region" description="Low complexity" evidence="1">
    <location>
        <begin position="200"/>
        <end position="219"/>
    </location>
</feature>
<dbReference type="InterPro" id="IPR017868">
    <property type="entry name" value="Filamin/ABP280_repeat-like"/>
</dbReference>
<evidence type="ECO:0000313" key="6">
    <source>
        <dbReference type="Proteomes" id="UP000245073"/>
    </source>
</evidence>
<dbReference type="InterPro" id="IPR003344">
    <property type="entry name" value="Big_1_dom"/>
</dbReference>
<dbReference type="Gene3D" id="2.40.128.130">
    <property type="entry name" value="Autotransporter beta-domain"/>
    <property type="match status" value="1"/>
</dbReference>
<feature type="domain" description="Big-1" evidence="3">
    <location>
        <begin position="160"/>
        <end position="258"/>
    </location>
</feature>
<dbReference type="InterPro" id="IPR014756">
    <property type="entry name" value="Ig_E-set"/>
</dbReference>
<gene>
    <name evidence="5" type="ORF">DDF67_03090</name>
</gene>
<evidence type="ECO:0008006" key="7">
    <source>
        <dbReference type="Google" id="ProtNLM"/>
    </source>
</evidence>
<keyword evidence="6" id="KW-1185">Reference proteome</keyword>
<feature type="region of interest" description="Disordered" evidence="1">
    <location>
        <begin position="199"/>
        <end position="220"/>
    </location>
</feature>
<keyword evidence="2" id="KW-0732">Signal</keyword>
<dbReference type="PROSITE" id="PS50194">
    <property type="entry name" value="FILAMIN_REPEAT"/>
    <property type="match status" value="1"/>
</dbReference>
<dbReference type="EMBL" id="QDKQ01000016">
    <property type="protein sequence ID" value="PVM93679.1"/>
    <property type="molecule type" value="Genomic_DNA"/>
</dbReference>
<organism evidence="5 6">
    <name type="scientific">Caulobacter endophyticus</name>
    <dbReference type="NCBI Taxonomy" id="2172652"/>
    <lineage>
        <taxon>Bacteria</taxon>
        <taxon>Pseudomonadati</taxon>
        <taxon>Pseudomonadota</taxon>
        <taxon>Alphaproteobacteria</taxon>
        <taxon>Caulobacterales</taxon>
        <taxon>Caulobacteraceae</taxon>
        <taxon>Caulobacter</taxon>
    </lineage>
</organism>
<dbReference type="InterPro" id="IPR013783">
    <property type="entry name" value="Ig-like_fold"/>
</dbReference>
<reference evidence="5 6" key="1">
    <citation type="submission" date="2018-04" db="EMBL/GenBank/DDBJ databases">
        <title>The genome sequence of Caulobacter sp. 744.</title>
        <authorList>
            <person name="Gao J."/>
            <person name="Sun J."/>
        </authorList>
    </citation>
    <scope>NUCLEOTIDE SEQUENCE [LARGE SCALE GENOMIC DNA]</scope>
    <source>
        <strain evidence="5 6">774</strain>
    </source>
</reference>
<evidence type="ECO:0000313" key="5">
    <source>
        <dbReference type="EMBL" id="PVM93679.1"/>
    </source>
</evidence>
<dbReference type="PROSITE" id="PS51127">
    <property type="entry name" value="BIG1"/>
    <property type="match status" value="1"/>
</dbReference>
<dbReference type="Pfam" id="PF03797">
    <property type="entry name" value="Autotransporter"/>
    <property type="match status" value="1"/>
</dbReference>
<dbReference type="SUPFAM" id="SSF103515">
    <property type="entry name" value="Autotransporter"/>
    <property type="match status" value="1"/>
</dbReference>
<dbReference type="InterPro" id="IPR015919">
    <property type="entry name" value="Cadherin-like_sf"/>
</dbReference>
<dbReference type="Pfam" id="PF00630">
    <property type="entry name" value="Filamin"/>
    <property type="match status" value="1"/>
</dbReference>
<comment type="caution">
    <text evidence="5">The sequence shown here is derived from an EMBL/GenBank/DDBJ whole genome shotgun (WGS) entry which is preliminary data.</text>
</comment>
<dbReference type="GO" id="GO:0016020">
    <property type="term" value="C:membrane"/>
    <property type="evidence" value="ECO:0007669"/>
    <property type="project" value="InterPro"/>
</dbReference>
<dbReference type="Pfam" id="PF05345">
    <property type="entry name" value="He_PIG"/>
    <property type="match status" value="12"/>
</dbReference>
<evidence type="ECO:0000259" key="3">
    <source>
        <dbReference type="PROSITE" id="PS51127"/>
    </source>
</evidence>
<feature type="signal peptide" evidence="2">
    <location>
        <begin position="1"/>
        <end position="34"/>
    </location>
</feature>
<dbReference type="SMART" id="SM00557">
    <property type="entry name" value="IG_FLMN"/>
    <property type="match status" value="1"/>
</dbReference>
<dbReference type="Proteomes" id="UP000245073">
    <property type="component" value="Unassembled WGS sequence"/>
</dbReference>
<evidence type="ECO:0000256" key="2">
    <source>
        <dbReference type="SAM" id="SignalP"/>
    </source>
</evidence>
<dbReference type="Gene3D" id="2.60.40.10">
    <property type="entry name" value="Immunoglobulins"/>
    <property type="match status" value="13"/>
</dbReference>
<evidence type="ECO:0000259" key="4">
    <source>
        <dbReference type="PROSITE" id="PS51208"/>
    </source>
</evidence>
<dbReference type="InterPro" id="IPR005546">
    <property type="entry name" value="Autotransporte_beta"/>
</dbReference>